<evidence type="ECO:0000256" key="1">
    <source>
        <dbReference type="ARBA" id="ARBA00022737"/>
    </source>
</evidence>
<feature type="repeat" description="PPR" evidence="2">
    <location>
        <begin position="221"/>
        <end position="255"/>
    </location>
</feature>
<feature type="repeat" description="PPR" evidence="2">
    <location>
        <begin position="325"/>
        <end position="359"/>
    </location>
</feature>
<name>A0ABN9TKK2_9DINO</name>
<dbReference type="NCBIfam" id="TIGR00756">
    <property type="entry name" value="PPR"/>
    <property type="match status" value="3"/>
</dbReference>
<evidence type="ECO:0000256" key="2">
    <source>
        <dbReference type="PROSITE-ProRule" id="PRU00708"/>
    </source>
</evidence>
<evidence type="ECO:0000313" key="3">
    <source>
        <dbReference type="EMBL" id="CAK0846485.1"/>
    </source>
</evidence>
<dbReference type="PANTHER" id="PTHR47447">
    <property type="entry name" value="OS03G0856100 PROTEIN"/>
    <property type="match status" value="1"/>
</dbReference>
<sequence length="448" mass="49031">MWLDVAWDGSLPSRRAFRPDLASAVVDRRGKVKTWSAALHLLREASRARAKISAGQYVATVSACGRGKHWELALSLFSEMRATKVESNVISLIYSAGMSACEKGEQWQQALRLLCEMWDARVEPDVICITIPVAAGSGAAERDVRGESGATRHPYSAAISACEKGEQWQRALSLLTEMWSAKLKPNVISYNAVISACGNGEQWQRAVTLLNEMTAATLAADVVSYSAGITACEKGKQWQRALALLSEMWEAKVEPGVTYLQLQRCDQRMREKRAVAAGFDAARRDVGGECAPQCYQLQRWDQRVRDSVAAGFVAARRDEGGEGGTRLSYSAAISGSEKGEQWQRALALLGEMREAKLEPDAISYSAGAIACDKGGQWQQALSMLKTMRSRKVDVDFCTYGTAATMCEQGGRWIQVLSLLAEMRCRLFGQAVRSSCIAAPSACDMGEQW</sequence>
<dbReference type="Gene3D" id="1.25.40.10">
    <property type="entry name" value="Tetratricopeptide repeat domain"/>
    <property type="match status" value="3"/>
</dbReference>
<keyword evidence="4" id="KW-1185">Reference proteome</keyword>
<dbReference type="PANTHER" id="PTHR47447:SF17">
    <property type="entry name" value="OS12G0638900 PROTEIN"/>
    <property type="match status" value="1"/>
</dbReference>
<dbReference type="Pfam" id="PF01535">
    <property type="entry name" value="PPR"/>
    <property type="match status" value="3"/>
</dbReference>
<gene>
    <name evidence="3" type="ORF">PCOR1329_LOCUS39964</name>
</gene>
<comment type="caution">
    <text evidence="3">The sequence shown here is derived from an EMBL/GenBank/DDBJ whole genome shotgun (WGS) entry which is preliminary data.</text>
</comment>
<evidence type="ECO:0008006" key="5">
    <source>
        <dbReference type="Google" id="ProtNLM"/>
    </source>
</evidence>
<protein>
    <recommendedName>
        <fullName evidence="5">Pentatricopeptide repeat-containing protein, chloroplastic</fullName>
    </recommendedName>
</protein>
<dbReference type="Pfam" id="PF13041">
    <property type="entry name" value="PPR_2"/>
    <property type="match status" value="1"/>
</dbReference>
<proteinExistence type="predicted"/>
<evidence type="ECO:0000313" key="4">
    <source>
        <dbReference type="Proteomes" id="UP001189429"/>
    </source>
</evidence>
<dbReference type="Proteomes" id="UP001189429">
    <property type="component" value="Unassembled WGS sequence"/>
</dbReference>
<dbReference type="InterPro" id="IPR011990">
    <property type="entry name" value="TPR-like_helical_dom_sf"/>
</dbReference>
<dbReference type="PROSITE" id="PS51375">
    <property type="entry name" value="PPR"/>
    <property type="match status" value="4"/>
</dbReference>
<dbReference type="EMBL" id="CAUYUJ010014826">
    <property type="protein sequence ID" value="CAK0846485.1"/>
    <property type="molecule type" value="Genomic_DNA"/>
</dbReference>
<organism evidence="3 4">
    <name type="scientific">Prorocentrum cordatum</name>
    <dbReference type="NCBI Taxonomy" id="2364126"/>
    <lineage>
        <taxon>Eukaryota</taxon>
        <taxon>Sar</taxon>
        <taxon>Alveolata</taxon>
        <taxon>Dinophyceae</taxon>
        <taxon>Prorocentrales</taxon>
        <taxon>Prorocentraceae</taxon>
        <taxon>Prorocentrum</taxon>
    </lineage>
</organism>
<accession>A0ABN9TKK2</accession>
<feature type="repeat" description="PPR" evidence="2">
    <location>
        <begin position="186"/>
        <end position="220"/>
    </location>
</feature>
<dbReference type="InterPro" id="IPR002885">
    <property type="entry name" value="PPR_rpt"/>
</dbReference>
<feature type="repeat" description="PPR" evidence="2">
    <location>
        <begin position="151"/>
        <end position="185"/>
    </location>
</feature>
<reference evidence="3" key="1">
    <citation type="submission" date="2023-10" db="EMBL/GenBank/DDBJ databases">
        <authorList>
            <person name="Chen Y."/>
            <person name="Shah S."/>
            <person name="Dougan E. K."/>
            <person name="Thang M."/>
            <person name="Chan C."/>
        </authorList>
    </citation>
    <scope>NUCLEOTIDE SEQUENCE [LARGE SCALE GENOMIC DNA]</scope>
</reference>
<keyword evidence="1" id="KW-0677">Repeat</keyword>